<dbReference type="FunFam" id="3.30.710.10:FF:000305">
    <property type="entry name" value="Uncharacterized protein"/>
    <property type="match status" value="1"/>
</dbReference>
<dbReference type="SUPFAM" id="SSF54695">
    <property type="entry name" value="POZ domain"/>
    <property type="match status" value="1"/>
</dbReference>
<evidence type="ECO:0000259" key="1">
    <source>
        <dbReference type="PROSITE" id="PS50097"/>
    </source>
</evidence>
<name>E9I4L5_DAPPU</name>
<dbReference type="PANTHER" id="PTHR24413">
    <property type="entry name" value="SPECKLE-TYPE POZ PROTEIN"/>
    <property type="match status" value="1"/>
</dbReference>
<evidence type="ECO:0000313" key="3">
    <source>
        <dbReference type="Proteomes" id="UP000000305"/>
    </source>
</evidence>
<dbReference type="HOGENOM" id="CLU_004253_9_3_1"/>
<dbReference type="InterPro" id="IPR000210">
    <property type="entry name" value="BTB/POZ_dom"/>
</dbReference>
<dbReference type="OMA" id="VKDMDMK"/>
<feature type="domain" description="BTB" evidence="1">
    <location>
        <begin position="1"/>
        <end position="59"/>
    </location>
</feature>
<keyword evidence="3" id="KW-1185">Reference proteome</keyword>
<sequence length="101" mass="11357">EELGVHSVILAARSPVFAAMFQHNMKEAITGEVDIEDIQPDIFDQLLHYIYSGRMSKPMTEASAHLLYAAADKYDIADLKKDCVKFLLSCVRVDNVLNLMI</sequence>
<organism evidence="2 3">
    <name type="scientific">Daphnia pulex</name>
    <name type="common">Water flea</name>
    <dbReference type="NCBI Taxonomy" id="6669"/>
    <lineage>
        <taxon>Eukaryota</taxon>
        <taxon>Metazoa</taxon>
        <taxon>Ecdysozoa</taxon>
        <taxon>Arthropoda</taxon>
        <taxon>Crustacea</taxon>
        <taxon>Branchiopoda</taxon>
        <taxon>Diplostraca</taxon>
        <taxon>Cladocera</taxon>
        <taxon>Anomopoda</taxon>
        <taxon>Daphniidae</taxon>
        <taxon>Daphnia</taxon>
    </lineage>
</organism>
<accession>E9I4L5</accession>
<proteinExistence type="predicted"/>
<evidence type="ECO:0000313" key="2">
    <source>
        <dbReference type="EMBL" id="EFX61065.1"/>
    </source>
</evidence>
<dbReference type="Proteomes" id="UP000000305">
    <property type="component" value="Unassembled WGS sequence"/>
</dbReference>
<dbReference type="PROSITE" id="PS50097">
    <property type="entry name" value="BTB"/>
    <property type="match status" value="1"/>
</dbReference>
<feature type="non-terminal residue" evidence="2">
    <location>
        <position position="1"/>
    </location>
</feature>
<dbReference type="PhylomeDB" id="E9I4L5"/>
<dbReference type="eggNOG" id="KOG1987">
    <property type="taxonomic scope" value="Eukaryota"/>
</dbReference>
<dbReference type="Pfam" id="PF00651">
    <property type="entry name" value="BTB"/>
    <property type="match status" value="1"/>
</dbReference>
<gene>
    <name evidence="2" type="ORF">DAPPUDRAFT_17829</name>
</gene>
<feature type="non-terminal residue" evidence="2">
    <location>
        <position position="101"/>
    </location>
</feature>
<dbReference type="InParanoid" id="E9I4L5"/>
<dbReference type="SMART" id="SM00225">
    <property type="entry name" value="BTB"/>
    <property type="match status" value="1"/>
</dbReference>
<dbReference type="KEGG" id="dpx:DAPPUDRAFT_17829"/>
<dbReference type="Gene3D" id="3.30.710.10">
    <property type="entry name" value="Potassium Channel Kv1.1, Chain A"/>
    <property type="match status" value="1"/>
</dbReference>
<dbReference type="EMBL" id="GL735095">
    <property type="protein sequence ID" value="EFX61065.1"/>
    <property type="molecule type" value="Genomic_DNA"/>
</dbReference>
<dbReference type="InterPro" id="IPR011333">
    <property type="entry name" value="SKP1/BTB/POZ_sf"/>
</dbReference>
<protein>
    <recommendedName>
        <fullName evidence="1">BTB domain-containing protein</fullName>
    </recommendedName>
</protein>
<dbReference type="AlphaFoldDB" id="E9I4L5"/>
<reference evidence="2 3" key="1">
    <citation type="journal article" date="2011" name="Science">
        <title>The ecoresponsive genome of Daphnia pulex.</title>
        <authorList>
            <person name="Colbourne J.K."/>
            <person name="Pfrender M.E."/>
            <person name="Gilbert D."/>
            <person name="Thomas W.K."/>
            <person name="Tucker A."/>
            <person name="Oakley T.H."/>
            <person name="Tokishita S."/>
            <person name="Aerts A."/>
            <person name="Arnold G.J."/>
            <person name="Basu M.K."/>
            <person name="Bauer D.J."/>
            <person name="Caceres C.E."/>
            <person name="Carmel L."/>
            <person name="Casola C."/>
            <person name="Choi J.H."/>
            <person name="Detter J.C."/>
            <person name="Dong Q."/>
            <person name="Dusheyko S."/>
            <person name="Eads B.D."/>
            <person name="Frohlich T."/>
            <person name="Geiler-Samerotte K.A."/>
            <person name="Gerlach D."/>
            <person name="Hatcher P."/>
            <person name="Jogdeo S."/>
            <person name="Krijgsveld J."/>
            <person name="Kriventseva E.V."/>
            <person name="Kultz D."/>
            <person name="Laforsch C."/>
            <person name="Lindquist E."/>
            <person name="Lopez J."/>
            <person name="Manak J.R."/>
            <person name="Muller J."/>
            <person name="Pangilinan J."/>
            <person name="Patwardhan R.P."/>
            <person name="Pitluck S."/>
            <person name="Pritham E.J."/>
            <person name="Rechtsteiner A."/>
            <person name="Rho M."/>
            <person name="Rogozin I.B."/>
            <person name="Sakarya O."/>
            <person name="Salamov A."/>
            <person name="Schaack S."/>
            <person name="Shapiro H."/>
            <person name="Shiga Y."/>
            <person name="Skalitzky C."/>
            <person name="Smith Z."/>
            <person name="Souvorov A."/>
            <person name="Sung W."/>
            <person name="Tang Z."/>
            <person name="Tsuchiya D."/>
            <person name="Tu H."/>
            <person name="Vos H."/>
            <person name="Wang M."/>
            <person name="Wolf Y.I."/>
            <person name="Yamagata H."/>
            <person name="Yamada T."/>
            <person name="Ye Y."/>
            <person name="Shaw J.R."/>
            <person name="Andrews J."/>
            <person name="Crease T.J."/>
            <person name="Tang H."/>
            <person name="Lucas S.M."/>
            <person name="Robertson H.M."/>
            <person name="Bork P."/>
            <person name="Koonin E.V."/>
            <person name="Zdobnov E.M."/>
            <person name="Grigoriev I.V."/>
            <person name="Lynch M."/>
            <person name="Boore J.L."/>
        </authorList>
    </citation>
    <scope>NUCLEOTIDE SEQUENCE [LARGE SCALE GENOMIC DNA]</scope>
</reference>
<dbReference type="OrthoDB" id="6368154at2759"/>